<evidence type="ECO:0000313" key="3">
    <source>
        <dbReference type="Proteomes" id="UP000028999"/>
    </source>
</evidence>
<keyword evidence="3" id="KW-1185">Reference proteome</keyword>
<reference evidence="1" key="3">
    <citation type="submission" date="2021-01" db="EMBL/GenBank/DDBJ databases">
        <authorList>
            <consortium name="Genoscope - CEA"/>
            <person name="William W."/>
        </authorList>
    </citation>
    <scope>NUCLEOTIDE SEQUENCE</scope>
</reference>
<reference evidence="2 3" key="1">
    <citation type="journal article" date="2014" name="Science">
        <title>Plant genetics. Early allopolyploid evolution in the post-Neolithic Brassica napus oilseed genome.</title>
        <authorList>
            <person name="Chalhoub B."/>
            <person name="Denoeud F."/>
            <person name="Liu S."/>
            <person name="Parkin I.A."/>
            <person name="Tang H."/>
            <person name="Wang X."/>
            <person name="Chiquet J."/>
            <person name="Belcram H."/>
            <person name="Tong C."/>
            <person name="Samans B."/>
            <person name="Correa M."/>
            <person name="Da Silva C."/>
            <person name="Just J."/>
            <person name="Falentin C."/>
            <person name="Koh C.S."/>
            <person name="Le Clainche I."/>
            <person name="Bernard M."/>
            <person name="Bento P."/>
            <person name="Noel B."/>
            <person name="Labadie K."/>
            <person name="Alberti A."/>
            <person name="Charles M."/>
            <person name="Arnaud D."/>
            <person name="Guo H."/>
            <person name="Daviaud C."/>
            <person name="Alamery S."/>
            <person name="Jabbari K."/>
            <person name="Zhao M."/>
            <person name="Edger P.P."/>
            <person name="Chelaifa H."/>
            <person name="Tack D."/>
            <person name="Lassalle G."/>
            <person name="Mestiri I."/>
            <person name="Schnel N."/>
            <person name="Le Paslier M.C."/>
            <person name="Fan G."/>
            <person name="Renault V."/>
            <person name="Bayer P.E."/>
            <person name="Golicz A.A."/>
            <person name="Manoli S."/>
            <person name="Lee T.H."/>
            <person name="Thi V.H."/>
            <person name="Chalabi S."/>
            <person name="Hu Q."/>
            <person name="Fan C."/>
            <person name="Tollenaere R."/>
            <person name="Lu Y."/>
            <person name="Battail C."/>
            <person name="Shen J."/>
            <person name="Sidebottom C.H."/>
            <person name="Wang X."/>
            <person name="Canaguier A."/>
            <person name="Chauveau A."/>
            <person name="Berard A."/>
            <person name="Deniot G."/>
            <person name="Guan M."/>
            <person name="Liu Z."/>
            <person name="Sun F."/>
            <person name="Lim Y.P."/>
            <person name="Lyons E."/>
            <person name="Town C.D."/>
            <person name="Bancroft I."/>
            <person name="Wang X."/>
            <person name="Meng J."/>
            <person name="Ma J."/>
            <person name="Pires J.C."/>
            <person name="King G.J."/>
            <person name="Brunel D."/>
            <person name="Delourme R."/>
            <person name="Renard M."/>
            <person name="Aury J.M."/>
            <person name="Adams K.L."/>
            <person name="Batley J."/>
            <person name="Snowdon R.J."/>
            <person name="Tost J."/>
            <person name="Edwards D."/>
            <person name="Zhou Y."/>
            <person name="Hua W."/>
            <person name="Sharpe A.G."/>
            <person name="Paterson A.H."/>
            <person name="Guan C."/>
            <person name="Wincker P."/>
        </authorList>
    </citation>
    <scope>NUCLEOTIDE SEQUENCE [LARGE SCALE GENOMIC DNA]</scope>
    <source>
        <strain evidence="3">cv. Darmor-bzh</strain>
    </source>
</reference>
<dbReference type="EMBL" id="LK033001">
    <property type="protein sequence ID" value="CDY51498.1"/>
    <property type="molecule type" value="Genomic_DNA"/>
</dbReference>
<dbReference type="Gramene" id="CDY51498">
    <property type="protein sequence ID" value="CDY51498"/>
    <property type="gene ID" value="GSBRNA2T00003585001"/>
</dbReference>
<dbReference type="OMA" id="HWSARNS"/>
<evidence type="ECO:0000313" key="1">
    <source>
        <dbReference type="EMBL" id="CAF1718437.1"/>
    </source>
</evidence>
<reference evidence="2" key="2">
    <citation type="submission" date="2014-06" db="EMBL/GenBank/DDBJ databases">
        <authorList>
            <person name="Genoscope - CEA"/>
        </authorList>
    </citation>
    <scope>NUCLEOTIDE SEQUENCE</scope>
</reference>
<dbReference type="Proteomes" id="UP000028999">
    <property type="component" value="Unassembled WGS sequence"/>
</dbReference>
<name>A0A078IR05_BRANA</name>
<dbReference type="EMBL" id="HG994373">
    <property type="protein sequence ID" value="CAF1718437.1"/>
    <property type="molecule type" value="Genomic_DNA"/>
</dbReference>
<protein>
    <submittedName>
        <fullName evidence="1">(rape) hypothetical protein</fullName>
    </submittedName>
    <submittedName>
        <fullName evidence="2">BnaC09g51130D protein</fullName>
    </submittedName>
</protein>
<organism evidence="2 3">
    <name type="scientific">Brassica napus</name>
    <name type="common">Rape</name>
    <dbReference type="NCBI Taxonomy" id="3708"/>
    <lineage>
        <taxon>Eukaryota</taxon>
        <taxon>Viridiplantae</taxon>
        <taxon>Streptophyta</taxon>
        <taxon>Embryophyta</taxon>
        <taxon>Tracheophyta</taxon>
        <taxon>Spermatophyta</taxon>
        <taxon>Magnoliopsida</taxon>
        <taxon>eudicotyledons</taxon>
        <taxon>Gunneridae</taxon>
        <taxon>Pentapetalae</taxon>
        <taxon>rosids</taxon>
        <taxon>malvids</taxon>
        <taxon>Brassicales</taxon>
        <taxon>Brassicaceae</taxon>
        <taxon>Brassiceae</taxon>
        <taxon>Brassica</taxon>
    </lineage>
</organism>
<dbReference type="AlphaFoldDB" id="A0A078IR05"/>
<accession>A0A078IR05</accession>
<sequence>MSLDVNITSNVGLQGSLDSIVISWAYGFINHSTSTVTVNLRKVNKVRGHWSARNSA</sequence>
<gene>
    <name evidence="2" type="primary">BnaC09g51130D</name>
    <name evidence="1" type="ORF">DARMORV10_C09P14120.1</name>
    <name evidence="2" type="ORF">GSBRNA2T00003585001</name>
</gene>
<dbReference type="PaxDb" id="3708-A0A078IR05"/>
<evidence type="ECO:0000313" key="2">
    <source>
        <dbReference type="EMBL" id="CDY51498.1"/>
    </source>
</evidence>
<dbReference type="Proteomes" id="UP001295469">
    <property type="component" value="Chromosome C09"/>
</dbReference>
<proteinExistence type="predicted"/>